<dbReference type="OrthoDB" id="9806592at2"/>
<evidence type="ECO:0000256" key="1">
    <source>
        <dbReference type="ARBA" id="ARBA00007039"/>
    </source>
</evidence>
<dbReference type="AlphaFoldDB" id="A0A4R6BNV9"/>
<dbReference type="PRINTS" id="PR00127">
    <property type="entry name" value="CLPPROTEASEP"/>
</dbReference>
<evidence type="ECO:0000256" key="5">
    <source>
        <dbReference type="ARBA" id="ARBA00022825"/>
    </source>
</evidence>
<dbReference type="GO" id="GO:0051117">
    <property type="term" value="F:ATPase binding"/>
    <property type="evidence" value="ECO:0007669"/>
    <property type="project" value="TreeGrafter"/>
</dbReference>
<keyword evidence="5" id="KW-0720">Serine protease</keyword>
<keyword evidence="8" id="KW-1185">Reference proteome</keyword>
<name>A0A4R6BNV9_9STAP</name>
<dbReference type="PANTHER" id="PTHR10381:SF70">
    <property type="entry name" value="ATP-DEPENDENT CLP PROTEASE PROTEOLYTIC SUBUNIT"/>
    <property type="match status" value="1"/>
</dbReference>
<evidence type="ECO:0000256" key="2">
    <source>
        <dbReference type="ARBA" id="ARBA00022490"/>
    </source>
</evidence>
<dbReference type="RefSeq" id="WP_133429636.1">
    <property type="nucleotide sequence ID" value="NZ_SCWE01000001.1"/>
</dbReference>
<dbReference type="EMBL" id="SCWE01000001">
    <property type="protein sequence ID" value="TDM03540.1"/>
    <property type="molecule type" value="Genomic_DNA"/>
</dbReference>
<evidence type="ECO:0000256" key="3">
    <source>
        <dbReference type="ARBA" id="ARBA00022670"/>
    </source>
</evidence>
<dbReference type="CDD" id="cd07016">
    <property type="entry name" value="S14_ClpP_1"/>
    <property type="match status" value="1"/>
</dbReference>
<gene>
    <name evidence="7" type="ORF">ERX37_05495</name>
</gene>
<dbReference type="Pfam" id="PF00574">
    <property type="entry name" value="CLP_protease"/>
    <property type="match status" value="1"/>
</dbReference>
<protein>
    <recommendedName>
        <fullName evidence="6">ATP-dependent Clp protease proteolytic subunit</fullName>
    </recommendedName>
</protein>
<dbReference type="Gene3D" id="3.90.226.10">
    <property type="entry name" value="2-enoyl-CoA Hydratase, Chain A, domain 1"/>
    <property type="match status" value="1"/>
</dbReference>
<dbReference type="GO" id="GO:0009368">
    <property type="term" value="C:endopeptidase Clp complex"/>
    <property type="evidence" value="ECO:0007669"/>
    <property type="project" value="TreeGrafter"/>
</dbReference>
<keyword evidence="2" id="KW-0963">Cytoplasm</keyword>
<proteinExistence type="inferred from homology"/>
<dbReference type="PANTHER" id="PTHR10381">
    <property type="entry name" value="ATP-DEPENDENT CLP PROTEASE PROTEOLYTIC SUBUNIT"/>
    <property type="match status" value="1"/>
</dbReference>
<keyword evidence="3 7" id="KW-0645">Protease</keyword>
<dbReference type="GO" id="GO:0004176">
    <property type="term" value="F:ATP-dependent peptidase activity"/>
    <property type="evidence" value="ECO:0007669"/>
    <property type="project" value="InterPro"/>
</dbReference>
<accession>A0A4R6BNV9</accession>
<comment type="caution">
    <text evidence="7">The sequence shown here is derived from an EMBL/GenBank/DDBJ whole genome shotgun (WGS) entry which is preliminary data.</text>
</comment>
<dbReference type="GO" id="GO:0006515">
    <property type="term" value="P:protein quality control for misfolded or incompletely synthesized proteins"/>
    <property type="evidence" value="ECO:0007669"/>
    <property type="project" value="TreeGrafter"/>
</dbReference>
<evidence type="ECO:0000313" key="7">
    <source>
        <dbReference type="EMBL" id="TDM03540.1"/>
    </source>
</evidence>
<evidence type="ECO:0000256" key="4">
    <source>
        <dbReference type="ARBA" id="ARBA00022801"/>
    </source>
</evidence>
<dbReference type="InterPro" id="IPR023562">
    <property type="entry name" value="ClpP/TepA"/>
</dbReference>
<dbReference type="GO" id="GO:0004252">
    <property type="term" value="F:serine-type endopeptidase activity"/>
    <property type="evidence" value="ECO:0007669"/>
    <property type="project" value="InterPro"/>
</dbReference>
<sequence length="267" mass="29665">MTGRILNMSKTDNVGQVDIYGEIVPEAWRWEGEESATSFKNTLEKLKGVDEIVVNINSPGGDVFEGIAIHNMLKRHKAKVTVNIDGLAASIASVIAMAGDVVRMPSNSMLMIHNAMSGTFGNANDLREVADLLEKVTGTLIETYLNKSDKLKTDSLKALLDAETWMTAEEAFSYGLIDEVITSKKLVACASKERLAMYNKTPNKVLKMVETPEETVTEGKDNVTEDETLTTEEIKDLIIEVVNEELDKYDLTKKEEVTNKIKNRLYL</sequence>
<dbReference type="NCBIfam" id="NF045542">
    <property type="entry name" value="Clp_rel_HeadMat"/>
    <property type="match status" value="1"/>
</dbReference>
<organism evidence="7 8">
    <name type="scientific">Macrococcus hajekii</name>
    <dbReference type="NCBI Taxonomy" id="198482"/>
    <lineage>
        <taxon>Bacteria</taxon>
        <taxon>Bacillati</taxon>
        <taxon>Bacillota</taxon>
        <taxon>Bacilli</taxon>
        <taxon>Bacillales</taxon>
        <taxon>Staphylococcaceae</taxon>
        <taxon>Macrococcus</taxon>
    </lineage>
</organism>
<dbReference type="Proteomes" id="UP000295328">
    <property type="component" value="Unassembled WGS sequence"/>
</dbReference>
<dbReference type="InterPro" id="IPR001907">
    <property type="entry name" value="ClpP"/>
</dbReference>
<reference evidence="7 8" key="1">
    <citation type="submission" date="2019-01" db="EMBL/GenBank/DDBJ databases">
        <title>Draft genome sequences of the type strains of six Macrococcus species.</title>
        <authorList>
            <person name="Mazhar S."/>
            <person name="Altermann E."/>
            <person name="Hill C."/>
            <person name="Mcauliffe O."/>
        </authorList>
    </citation>
    <scope>NUCLEOTIDE SEQUENCE [LARGE SCALE GENOMIC DNA]</scope>
    <source>
        <strain evidence="7 8">CCM4809</strain>
    </source>
</reference>
<dbReference type="InterPro" id="IPR029045">
    <property type="entry name" value="ClpP/crotonase-like_dom_sf"/>
</dbReference>
<comment type="similarity">
    <text evidence="1 6">Belongs to the peptidase S14 family.</text>
</comment>
<keyword evidence="4" id="KW-0378">Hydrolase</keyword>
<dbReference type="SUPFAM" id="SSF52096">
    <property type="entry name" value="ClpP/crotonase"/>
    <property type="match status" value="1"/>
</dbReference>
<evidence type="ECO:0000313" key="8">
    <source>
        <dbReference type="Proteomes" id="UP000295328"/>
    </source>
</evidence>
<evidence type="ECO:0000256" key="6">
    <source>
        <dbReference type="RuleBase" id="RU003567"/>
    </source>
</evidence>